<proteinExistence type="predicted"/>
<accession>A0ABW0J9P3</accession>
<keyword evidence="2" id="KW-1185">Reference proteome</keyword>
<evidence type="ECO:0000313" key="1">
    <source>
        <dbReference type="EMBL" id="MFC5429811.1"/>
    </source>
</evidence>
<dbReference type="EMBL" id="JBHSMP010000016">
    <property type="protein sequence ID" value="MFC5429811.1"/>
    <property type="molecule type" value="Genomic_DNA"/>
</dbReference>
<comment type="caution">
    <text evidence="1">The sequence shown here is derived from an EMBL/GenBank/DDBJ whole genome shotgun (WGS) entry which is preliminary data.</text>
</comment>
<reference evidence="2" key="1">
    <citation type="journal article" date="2019" name="Int. J. Syst. Evol. Microbiol.">
        <title>The Global Catalogue of Microorganisms (GCM) 10K type strain sequencing project: providing services to taxonomists for standard genome sequencing and annotation.</title>
        <authorList>
            <consortium name="The Broad Institute Genomics Platform"/>
            <consortium name="The Broad Institute Genome Sequencing Center for Infectious Disease"/>
            <person name="Wu L."/>
            <person name="Ma J."/>
        </authorList>
    </citation>
    <scope>NUCLEOTIDE SEQUENCE [LARGE SCALE GENOMIC DNA]</scope>
    <source>
        <strain evidence="2">CCUG 56042</strain>
    </source>
</reference>
<protein>
    <submittedName>
        <fullName evidence="1">Uncharacterized protein</fullName>
    </submittedName>
</protein>
<gene>
    <name evidence="1" type="ORF">ACFPTO_13535</name>
</gene>
<dbReference type="Proteomes" id="UP001596103">
    <property type="component" value="Unassembled WGS sequence"/>
</dbReference>
<sequence>MIVRLADLSDTRCHDRQLFLATLITGQRRVLRIVGHPGIDVQCPLLMAAAAATARFANHACTSNCEAVNASAYALMR</sequence>
<organism evidence="1 2">
    <name type="scientific">Paraburkholderia denitrificans</name>
    <dbReference type="NCBI Taxonomy" id="694025"/>
    <lineage>
        <taxon>Bacteria</taxon>
        <taxon>Pseudomonadati</taxon>
        <taxon>Pseudomonadota</taxon>
        <taxon>Betaproteobacteria</taxon>
        <taxon>Burkholderiales</taxon>
        <taxon>Burkholderiaceae</taxon>
        <taxon>Paraburkholderia</taxon>
    </lineage>
</organism>
<evidence type="ECO:0000313" key="2">
    <source>
        <dbReference type="Proteomes" id="UP001596103"/>
    </source>
</evidence>
<name>A0ABW0J9P3_9BURK</name>